<organism evidence="2 3">
    <name type="scientific">Galerina marginata (strain CBS 339.88)</name>
    <dbReference type="NCBI Taxonomy" id="685588"/>
    <lineage>
        <taxon>Eukaryota</taxon>
        <taxon>Fungi</taxon>
        <taxon>Dikarya</taxon>
        <taxon>Basidiomycota</taxon>
        <taxon>Agaricomycotina</taxon>
        <taxon>Agaricomycetes</taxon>
        <taxon>Agaricomycetidae</taxon>
        <taxon>Agaricales</taxon>
        <taxon>Agaricineae</taxon>
        <taxon>Strophariaceae</taxon>
        <taxon>Galerina</taxon>
    </lineage>
</organism>
<dbReference type="Proteomes" id="UP000027222">
    <property type="component" value="Unassembled WGS sequence"/>
</dbReference>
<name>A0A067TF02_GALM3</name>
<evidence type="ECO:0000313" key="2">
    <source>
        <dbReference type="EMBL" id="KDR78434.1"/>
    </source>
</evidence>
<reference evidence="3" key="1">
    <citation type="journal article" date="2014" name="Proc. Natl. Acad. Sci. U.S.A.">
        <title>Extensive sampling of basidiomycete genomes demonstrates inadequacy of the white-rot/brown-rot paradigm for wood decay fungi.</title>
        <authorList>
            <person name="Riley R."/>
            <person name="Salamov A.A."/>
            <person name="Brown D.W."/>
            <person name="Nagy L.G."/>
            <person name="Floudas D."/>
            <person name="Held B.W."/>
            <person name="Levasseur A."/>
            <person name="Lombard V."/>
            <person name="Morin E."/>
            <person name="Otillar R."/>
            <person name="Lindquist E.A."/>
            <person name="Sun H."/>
            <person name="LaButti K.M."/>
            <person name="Schmutz J."/>
            <person name="Jabbour D."/>
            <person name="Luo H."/>
            <person name="Baker S.E."/>
            <person name="Pisabarro A.G."/>
            <person name="Walton J.D."/>
            <person name="Blanchette R.A."/>
            <person name="Henrissat B."/>
            <person name="Martin F."/>
            <person name="Cullen D."/>
            <person name="Hibbett D.S."/>
            <person name="Grigoriev I.V."/>
        </authorList>
    </citation>
    <scope>NUCLEOTIDE SEQUENCE [LARGE SCALE GENOMIC DNA]</scope>
    <source>
        <strain evidence="3">CBS 339.88</strain>
    </source>
</reference>
<sequence length="215" mass="24340">MDISNGGEIFDQVFRIYLRDQERAGEYFVAGGMYASLAMHLLKVVLAFRYSSEDEHGKQKENDHNETSDDMDDDHMPEPDHEGALDFAISSLPFYLSNADYNPKLVELFCSILYQETKEKLLDLYEEIDQLCEAIDLYLEKEPLTPNEAQLNESQAVAECFRADKRRRESNDDLEVTGASALSLTSKRTKVMDLDVLSPTEVLGPDPASEEPMGL</sequence>
<accession>A0A067TF02</accession>
<dbReference type="AlphaFoldDB" id="A0A067TF02"/>
<dbReference type="HOGENOM" id="CLU_099115_1_0_1"/>
<proteinExistence type="predicted"/>
<evidence type="ECO:0000256" key="1">
    <source>
        <dbReference type="SAM" id="MobiDB-lite"/>
    </source>
</evidence>
<evidence type="ECO:0000313" key="3">
    <source>
        <dbReference type="Proteomes" id="UP000027222"/>
    </source>
</evidence>
<keyword evidence="3" id="KW-1185">Reference proteome</keyword>
<feature type="region of interest" description="Disordered" evidence="1">
    <location>
        <begin position="196"/>
        <end position="215"/>
    </location>
</feature>
<dbReference type="EMBL" id="KL142374">
    <property type="protein sequence ID" value="KDR78434.1"/>
    <property type="molecule type" value="Genomic_DNA"/>
</dbReference>
<feature type="region of interest" description="Disordered" evidence="1">
    <location>
        <begin position="55"/>
        <end position="80"/>
    </location>
</feature>
<feature type="compositionally biased region" description="Basic and acidic residues" evidence="1">
    <location>
        <begin position="55"/>
        <end position="67"/>
    </location>
</feature>
<gene>
    <name evidence="2" type="ORF">GALMADRAFT_243807</name>
</gene>
<protein>
    <submittedName>
        <fullName evidence="2">Uncharacterized protein</fullName>
    </submittedName>
</protein>